<reference evidence="3" key="1">
    <citation type="submission" date="2022-01" db="EMBL/GenBank/DDBJ databases">
        <authorList>
            <person name="King R."/>
        </authorList>
    </citation>
    <scope>NUCLEOTIDE SEQUENCE</scope>
</reference>
<evidence type="ECO:0000259" key="2">
    <source>
        <dbReference type="Pfam" id="PF17781"/>
    </source>
</evidence>
<sequence length="182" mass="21059">MAASNVSRNLAMKEEFEEDKDLQNELKLLVDKITGSDPKLIPPALEMLKYLIRTSTTSMTSVPKPLKYLAPYYNVLKLTHKNMSKGTMKNIGDWGHEYIRQLESEIVQQWGLVHCEVGDKILLPLINDIIRFNCNHHAEIQACDLLMEIDQLNLLPQYIAENTYSRQEWTINKLLDTKRKCV</sequence>
<proteinExistence type="predicted"/>
<dbReference type="GO" id="GO:0043161">
    <property type="term" value="P:proteasome-mediated ubiquitin-dependent protein catabolic process"/>
    <property type="evidence" value="ECO:0007669"/>
    <property type="project" value="TreeGrafter"/>
</dbReference>
<keyword evidence="4" id="KW-1185">Reference proteome</keyword>
<evidence type="ECO:0000256" key="1">
    <source>
        <dbReference type="ARBA" id="ARBA00022737"/>
    </source>
</evidence>
<dbReference type="OrthoDB" id="10252509at2759"/>
<dbReference type="PANTHER" id="PTHR10943:SF1">
    <property type="entry name" value="26S PROTEASOME NON-ATPASE REGULATORY SUBUNIT 2"/>
    <property type="match status" value="1"/>
</dbReference>
<name>A0A9N9MLA6_9CUCU</name>
<evidence type="ECO:0000313" key="4">
    <source>
        <dbReference type="Proteomes" id="UP001152799"/>
    </source>
</evidence>
<dbReference type="Proteomes" id="UP001152799">
    <property type="component" value="Chromosome 4"/>
</dbReference>
<gene>
    <name evidence="3" type="ORF">CEUTPL_LOCUS7627</name>
</gene>
<dbReference type="GO" id="GO:0005634">
    <property type="term" value="C:nucleus"/>
    <property type="evidence" value="ECO:0007669"/>
    <property type="project" value="TreeGrafter"/>
</dbReference>
<accession>A0A9N9MLA6</accession>
<dbReference type="GO" id="GO:0034515">
    <property type="term" value="C:proteasome storage granule"/>
    <property type="evidence" value="ECO:0007669"/>
    <property type="project" value="TreeGrafter"/>
</dbReference>
<dbReference type="InterPro" id="IPR040892">
    <property type="entry name" value="RPN1_N"/>
</dbReference>
<dbReference type="EMBL" id="OU892280">
    <property type="protein sequence ID" value="CAG9767060.1"/>
    <property type="molecule type" value="Genomic_DNA"/>
</dbReference>
<dbReference type="Pfam" id="PF17781">
    <property type="entry name" value="RPN1_RPN2_N"/>
    <property type="match status" value="1"/>
</dbReference>
<dbReference type="GO" id="GO:0008540">
    <property type="term" value="C:proteasome regulatory particle, base subcomplex"/>
    <property type="evidence" value="ECO:0007669"/>
    <property type="project" value="TreeGrafter"/>
</dbReference>
<protein>
    <recommendedName>
        <fullName evidence="2">RPN1 N-terminal domain-containing protein</fullName>
    </recommendedName>
</protein>
<dbReference type="AlphaFoldDB" id="A0A9N9MLA6"/>
<organism evidence="3 4">
    <name type="scientific">Ceutorhynchus assimilis</name>
    <name type="common">cabbage seed weevil</name>
    <dbReference type="NCBI Taxonomy" id="467358"/>
    <lineage>
        <taxon>Eukaryota</taxon>
        <taxon>Metazoa</taxon>
        <taxon>Ecdysozoa</taxon>
        <taxon>Arthropoda</taxon>
        <taxon>Hexapoda</taxon>
        <taxon>Insecta</taxon>
        <taxon>Pterygota</taxon>
        <taxon>Neoptera</taxon>
        <taxon>Endopterygota</taxon>
        <taxon>Coleoptera</taxon>
        <taxon>Polyphaga</taxon>
        <taxon>Cucujiformia</taxon>
        <taxon>Curculionidae</taxon>
        <taxon>Ceutorhynchinae</taxon>
        <taxon>Ceutorhynchus</taxon>
    </lineage>
</organism>
<feature type="domain" description="RPN1 N-terminal" evidence="2">
    <location>
        <begin position="85"/>
        <end position="167"/>
    </location>
</feature>
<dbReference type="PANTHER" id="PTHR10943">
    <property type="entry name" value="26S PROTEASOME NON-ATPASE REGULATORY SUBUNIT"/>
    <property type="match status" value="1"/>
</dbReference>
<keyword evidence="1" id="KW-0677">Repeat</keyword>
<evidence type="ECO:0000313" key="3">
    <source>
        <dbReference type="EMBL" id="CAG9767060.1"/>
    </source>
</evidence>